<evidence type="ECO:0000313" key="3">
    <source>
        <dbReference type="EMBL" id="AOS46607.1"/>
    </source>
</evidence>
<sequence length="373" mass="42182">MSDIVGALGSLFPVLNSHPWAMAALIGVVVVAVAMWLAPRIIVATESLINIRSRLKDPDDWASGDSFLRTSDPVLWRQNLVFNRLRLDYLNSARVHSQIRRKETPISMLFLLQLIALCAALFSVRASPTFFQPVGSEAWRQFIPPFLLNAIILVSIALYAVAEIAFLLVLYRWIKDDEKSKKTDTLSHYLRNLGFGEQLSSHIATCWYHFKVEHRDPPIALDEHRVRTRTGVLLSFRVEHREDDGVLLKDEYVGAMNDRRLVKCPTCGKRVWSYSRSWLFFKWLRWSKGSVKSSGNWTARDVTLALGALSHLFSAQNVEKYLRRHESCVGHGGSAEAGAGGPEGAGGDDRAAGNGWFSRALRRQRQRRQPLSR</sequence>
<feature type="transmembrane region" description="Helical" evidence="2">
    <location>
        <begin position="146"/>
        <end position="171"/>
    </location>
</feature>
<name>A0A1D8B0D2_9ACTO</name>
<reference evidence="3 4" key="1">
    <citation type="submission" date="2016-09" db="EMBL/GenBank/DDBJ databases">
        <title>Complete genome sequence of Actinomyces hongkongensis HKU8.</title>
        <authorList>
            <person name="Gao Y.-X."/>
            <person name="Zhou Y.-Y."/>
            <person name="Xie Y."/>
            <person name="Wang M."/>
            <person name="Wang S.-J."/>
            <person name="Shen S.-G."/>
        </authorList>
    </citation>
    <scope>NUCLEOTIDE SEQUENCE [LARGE SCALE GENOMIC DNA]</scope>
    <source>
        <strain evidence="3 4">HKU8</strain>
    </source>
</reference>
<dbReference type="EMBL" id="CP017298">
    <property type="protein sequence ID" value="AOS46607.1"/>
    <property type="molecule type" value="Genomic_DNA"/>
</dbReference>
<dbReference type="OrthoDB" id="5181253at2"/>
<proteinExistence type="predicted"/>
<organism evidence="3 4">
    <name type="scientific">Pauljensenia hongkongensis</name>
    <dbReference type="NCBI Taxonomy" id="178339"/>
    <lineage>
        <taxon>Bacteria</taxon>
        <taxon>Bacillati</taxon>
        <taxon>Actinomycetota</taxon>
        <taxon>Actinomycetes</taxon>
        <taxon>Actinomycetales</taxon>
        <taxon>Actinomycetaceae</taxon>
        <taxon>Pauljensenia</taxon>
    </lineage>
</organism>
<dbReference type="AlphaFoldDB" id="A0A1D8B0D2"/>
<protein>
    <submittedName>
        <fullName evidence="3">Uncharacterized protein</fullName>
    </submittedName>
</protein>
<accession>A0A1D8B0D2</accession>
<keyword evidence="2" id="KW-1133">Transmembrane helix</keyword>
<feature type="compositionally biased region" description="Basic residues" evidence="1">
    <location>
        <begin position="360"/>
        <end position="373"/>
    </location>
</feature>
<feature type="region of interest" description="Disordered" evidence="1">
    <location>
        <begin position="333"/>
        <end position="373"/>
    </location>
</feature>
<evidence type="ECO:0000313" key="4">
    <source>
        <dbReference type="Proteomes" id="UP000095214"/>
    </source>
</evidence>
<dbReference type="RefSeq" id="WP_034255107.1">
    <property type="nucleotide sequence ID" value="NZ_CP017298.1"/>
</dbReference>
<dbReference type="Proteomes" id="UP000095214">
    <property type="component" value="Chromosome"/>
</dbReference>
<feature type="transmembrane region" description="Helical" evidence="2">
    <location>
        <begin position="106"/>
        <end position="126"/>
    </location>
</feature>
<gene>
    <name evidence="3" type="ORF">BH719_00815</name>
</gene>
<feature type="transmembrane region" description="Helical" evidence="2">
    <location>
        <begin position="20"/>
        <end position="43"/>
    </location>
</feature>
<feature type="compositionally biased region" description="Gly residues" evidence="1">
    <location>
        <begin position="333"/>
        <end position="345"/>
    </location>
</feature>
<evidence type="ECO:0000256" key="2">
    <source>
        <dbReference type="SAM" id="Phobius"/>
    </source>
</evidence>
<dbReference type="KEGG" id="phon:BH719_00815"/>
<keyword evidence="2" id="KW-0472">Membrane</keyword>
<dbReference type="STRING" id="178339.BH719_00815"/>
<evidence type="ECO:0000256" key="1">
    <source>
        <dbReference type="SAM" id="MobiDB-lite"/>
    </source>
</evidence>
<keyword evidence="2" id="KW-0812">Transmembrane</keyword>
<keyword evidence="4" id="KW-1185">Reference proteome</keyword>